<dbReference type="GO" id="GO:0016459">
    <property type="term" value="C:myosin complex"/>
    <property type="evidence" value="ECO:0007669"/>
    <property type="project" value="UniProtKB-KW"/>
</dbReference>
<name>A0A4C1U3T6_EUMVA</name>
<evidence type="ECO:0000256" key="1">
    <source>
        <dbReference type="ARBA" id="ARBA00022741"/>
    </source>
</evidence>
<evidence type="ECO:0000259" key="8">
    <source>
        <dbReference type="PROSITE" id="PS51757"/>
    </source>
</evidence>
<proteinExistence type="inferred from homology"/>
<dbReference type="Gene3D" id="3.40.850.10">
    <property type="entry name" value="Kinesin motor domain"/>
    <property type="match status" value="1"/>
</dbReference>
<comment type="similarity">
    <text evidence="6">Belongs to the TRAFAC class myosin-kinesin ATPase superfamily. Myosin family.</text>
</comment>
<dbReference type="Gene3D" id="1.20.58.530">
    <property type="match status" value="1"/>
</dbReference>
<dbReference type="GO" id="GO:0000146">
    <property type="term" value="F:microfilament motor activity"/>
    <property type="evidence" value="ECO:0007669"/>
    <property type="project" value="TreeGrafter"/>
</dbReference>
<dbReference type="InterPro" id="IPR000048">
    <property type="entry name" value="IQ_motif_EF-hand-BS"/>
</dbReference>
<evidence type="ECO:0000256" key="5">
    <source>
        <dbReference type="ARBA" id="ARBA00023203"/>
    </source>
</evidence>
<comment type="caution">
    <text evidence="9">The sequence shown here is derived from an EMBL/GenBank/DDBJ whole genome shotgun (WGS) entry which is preliminary data.</text>
</comment>
<dbReference type="SMART" id="SM00015">
    <property type="entry name" value="IQ"/>
    <property type="match status" value="3"/>
</dbReference>
<dbReference type="Pfam" id="PF00063">
    <property type="entry name" value="Myosin_head"/>
    <property type="match status" value="1"/>
</dbReference>
<dbReference type="SUPFAM" id="SSF52540">
    <property type="entry name" value="P-loop containing nucleoside triphosphate hydrolases"/>
    <property type="match status" value="1"/>
</dbReference>
<keyword evidence="5 6" id="KW-0009">Actin-binding</keyword>
<dbReference type="PROSITE" id="PS50096">
    <property type="entry name" value="IQ"/>
    <property type="match status" value="2"/>
</dbReference>
<dbReference type="GO" id="GO:0007015">
    <property type="term" value="P:actin filament organization"/>
    <property type="evidence" value="ECO:0007669"/>
    <property type="project" value="TreeGrafter"/>
</dbReference>
<feature type="domain" description="TH1" evidence="8">
    <location>
        <begin position="402"/>
        <end position="554"/>
    </location>
</feature>
<evidence type="ECO:0000313" key="10">
    <source>
        <dbReference type="Proteomes" id="UP000299102"/>
    </source>
</evidence>
<keyword evidence="1" id="KW-0547">Nucleotide-binding</keyword>
<dbReference type="PANTHER" id="PTHR13140:SF679">
    <property type="entry name" value="UNCONVENTIONAL MYOSIN IC"/>
    <property type="match status" value="1"/>
</dbReference>
<dbReference type="Gene3D" id="6.20.240.20">
    <property type="match status" value="1"/>
</dbReference>
<dbReference type="Gene3D" id="1.20.5.190">
    <property type="match status" value="1"/>
</dbReference>
<dbReference type="SMART" id="SM00242">
    <property type="entry name" value="MYSc"/>
    <property type="match status" value="1"/>
</dbReference>
<protein>
    <submittedName>
        <fullName evidence="9">Myosin-IB</fullName>
    </submittedName>
</protein>
<dbReference type="GO" id="GO:0005902">
    <property type="term" value="C:microvillus"/>
    <property type="evidence" value="ECO:0007669"/>
    <property type="project" value="TreeGrafter"/>
</dbReference>
<dbReference type="GO" id="GO:0005524">
    <property type="term" value="F:ATP binding"/>
    <property type="evidence" value="ECO:0007669"/>
    <property type="project" value="UniProtKB-KW"/>
</dbReference>
<keyword evidence="4" id="KW-0505">Motor protein</keyword>
<evidence type="ECO:0000256" key="4">
    <source>
        <dbReference type="ARBA" id="ARBA00023175"/>
    </source>
</evidence>
<dbReference type="OrthoDB" id="6108017at2759"/>
<evidence type="ECO:0000256" key="3">
    <source>
        <dbReference type="ARBA" id="ARBA00023123"/>
    </source>
</evidence>
<dbReference type="EMBL" id="BGZK01000125">
    <property type="protein sequence ID" value="GBP21053.1"/>
    <property type="molecule type" value="Genomic_DNA"/>
</dbReference>
<comment type="caution">
    <text evidence="6">Lacks conserved residue(s) required for the propagation of feature annotation.</text>
</comment>
<keyword evidence="3 6" id="KW-0518">Myosin</keyword>
<organism evidence="9 10">
    <name type="scientific">Eumeta variegata</name>
    <name type="common">Bagworm moth</name>
    <name type="synonym">Eumeta japonica</name>
    <dbReference type="NCBI Taxonomy" id="151549"/>
    <lineage>
        <taxon>Eukaryota</taxon>
        <taxon>Metazoa</taxon>
        <taxon>Ecdysozoa</taxon>
        <taxon>Arthropoda</taxon>
        <taxon>Hexapoda</taxon>
        <taxon>Insecta</taxon>
        <taxon>Pterygota</taxon>
        <taxon>Neoptera</taxon>
        <taxon>Endopterygota</taxon>
        <taxon>Lepidoptera</taxon>
        <taxon>Glossata</taxon>
        <taxon>Ditrysia</taxon>
        <taxon>Tineoidea</taxon>
        <taxon>Psychidae</taxon>
        <taxon>Oiketicinae</taxon>
        <taxon>Eumeta</taxon>
    </lineage>
</organism>
<evidence type="ECO:0000256" key="6">
    <source>
        <dbReference type="PROSITE-ProRule" id="PRU00782"/>
    </source>
</evidence>
<dbReference type="GO" id="GO:0005737">
    <property type="term" value="C:cytoplasm"/>
    <property type="evidence" value="ECO:0007669"/>
    <property type="project" value="UniProtKB-ARBA"/>
</dbReference>
<dbReference type="AlphaFoldDB" id="A0A4C1U3T6"/>
<dbReference type="Pfam" id="PF06017">
    <property type="entry name" value="Myosin_TH1"/>
    <property type="match status" value="1"/>
</dbReference>
<keyword evidence="2" id="KW-0067">ATP-binding</keyword>
<dbReference type="InterPro" id="IPR001609">
    <property type="entry name" value="Myosin_head_motor_dom-like"/>
</dbReference>
<sequence length="554" mass="64510">MHDLAGIISILDDECLRPGEPTDGSFLEKLAQRLDGHRHFYSHRRANIKTQKIMGRDEFCLVHYAGEVTYNVRTFIEKNNDLLFRDLQAVMASSGSSVVEHCFRSLNKADKKRPETAITQFKNSLNDLIKILSSKEPSYIRCIKPNDFKQPMQFDDKLVSHQVKYLGLMENLRVRRAGFAYRRTYEAFLERYKCLSPDTWPNYRGPARNGVQVLVDALNYEKEEYRMGNTKIFIRFPKTLFDTEDAFQLKKHAIATIIQSRWRGYHQRKLYLRMRHAAVVIQKWVRRFLAQRERARRRRAADVIRAFIKGFITRNGPETPENRRFLAIAKVHWLKRLSNQLPSKVLDLSWPTCPSTCQEASRELHRLHRAHLARKYRLALTPEDKKQFELKVLAETLFKGKKNSYPSSIRERFVTDRLPAEQRVLRDSFMASPAWPTGEQLMYSCEAVKYDRRGYKPRQRALLASDRALYVLDAASRRTFKLKHRLPLDKLKVVITNESDGLVLVKIPQELKKDKVNAQCAAGARGRAPVTCGGVSKSSQRRVTNCQILRRTKL</sequence>
<dbReference type="GO" id="GO:0005886">
    <property type="term" value="C:plasma membrane"/>
    <property type="evidence" value="ECO:0007669"/>
    <property type="project" value="TreeGrafter"/>
</dbReference>
<dbReference type="Pfam" id="PF00612">
    <property type="entry name" value="IQ"/>
    <property type="match status" value="2"/>
</dbReference>
<dbReference type="InterPro" id="IPR027417">
    <property type="entry name" value="P-loop_NTPase"/>
</dbReference>
<evidence type="ECO:0000259" key="7">
    <source>
        <dbReference type="PROSITE" id="PS51456"/>
    </source>
</evidence>
<feature type="region of interest" description="Actin-binding" evidence="6">
    <location>
        <begin position="125"/>
        <end position="147"/>
    </location>
</feature>
<dbReference type="GO" id="GO:0030048">
    <property type="term" value="P:actin filament-based movement"/>
    <property type="evidence" value="ECO:0007669"/>
    <property type="project" value="TreeGrafter"/>
</dbReference>
<accession>A0A4C1U3T6</accession>
<dbReference type="PANTHER" id="PTHR13140">
    <property type="entry name" value="MYOSIN"/>
    <property type="match status" value="1"/>
</dbReference>
<dbReference type="Proteomes" id="UP000299102">
    <property type="component" value="Unassembled WGS sequence"/>
</dbReference>
<feature type="domain" description="Myosin motor" evidence="7">
    <location>
        <begin position="1"/>
        <end position="248"/>
    </location>
</feature>
<keyword evidence="10" id="KW-1185">Reference proteome</keyword>
<dbReference type="PROSITE" id="PS51757">
    <property type="entry name" value="TH1"/>
    <property type="match status" value="1"/>
</dbReference>
<dbReference type="PROSITE" id="PS51456">
    <property type="entry name" value="MYOSIN_MOTOR"/>
    <property type="match status" value="1"/>
</dbReference>
<dbReference type="InterPro" id="IPR036961">
    <property type="entry name" value="Kinesin_motor_dom_sf"/>
</dbReference>
<evidence type="ECO:0000313" key="9">
    <source>
        <dbReference type="EMBL" id="GBP21053.1"/>
    </source>
</evidence>
<gene>
    <name evidence="9" type="primary">Myo61F</name>
    <name evidence="9" type="ORF">EVAR_11084_1</name>
</gene>
<evidence type="ECO:0000256" key="2">
    <source>
        <dbReference type="ARBA" id="ARBA00022840"/>
    </source>
</evidence>
<dbReference type="GO" id="GO:0006897">
    <property type="term" value="P:endocytosis"/>
    <property type="evidence" value="ECO:0007669"/>
    <property type="project" value="TreeGrafter"/>
</dbReference>
<dbReference type="InterPro" id="IPR010926">
    <property type="entry name" value="Myosin_TH1"/>
</dbReference>
<dbReference type="STRING" id="151549.A0A4C1U3T6"/>
<dbReference type="GO" id="GO:0051015">
    <property type="term" value="F:actin filament binding"/>
    <property type="evidence" value="ECO:0007669"/>
    <property type="project" value="TreeGrafter"/>
</dbReference>
<reference evidence="9 10" key="1">
    <citation type="journal article" date="2019" name="Commun. Biol.">
        <title>The bagworm genome reveals a unique fibroin gene that provides high tensile strength.</title>
        <authorList>
            <person name="Kono N."/>
            <person name="Nakamura H."/>
            <person name="Ohtoshi R."/>
            <person name="Tomita M."/>
            <person name="Numata K."/>
            <person name="Arakawa K."/>
        </authorList>
    </citation>
    <scope>NUCLEOTIDE SEQUENCE [LARGE SCALE GENOMIC DNA]</scope>
</reference>